<organism evidence="2 3">
    <name type="scientific">Rotaria magnacalcarata</name>
    <dbReference type="NCBI Taxonomy" id="392030"/>
    <lineage>
        <taxon>Eukaryota</taxon>
        <taxon>Metazoa</taxon>
        <taxon>Spiralia</taxon>
        <taxon>Gnathifera</taxon>
        <taxon>Rotifera</taxon>
        <taxon>Eurotatoria</taxon>
        <taxon>Bdelloidea</taxon>
        <taxon>Philodinida</taxon>
        <taxon>Philodinidae</taxon>
        <taxon>Rotaria</taxon>
    </lineage>
</organism>
<dbReference type="EMBL" id="CAJOBH010086949">
    <property type="protein sequence ID" value="CAF4545622.1"/>
    <property type="molecule type" value="Genomic_DNA"/>
</dbReference>
<feature type="non-terminal residue" evidence="2">
    <location>
        <position position="35"/>
    </location>
</feature>
<comment type="caution">
    <text evidence="2">The sequence shown here is derived from an EMBL/GenBank/DDBJ whole genome shotgun (WGS) entry which is preliminary data.</text>
</comment>
<dbReference type="EMBL" id="CAJOBI010102897">
    <property type="protein sequence ID" value="CAF4596583.1"/>
    <property type="molecule type" value="Genomic_DNA"/>
</dbReference>
<reference evidence="2" key="1">
    <citation type="submission" date="2021-02" db="EMBL/GenBank/DDBJ databases">
        <authorList>
            <person name="Nowell W R."/>
        </authorList>
    </citation>
    <scope>NUCLEOTIDE SEQUENCE</scope>
</reference>
<name>A0A8S2Z2X4_9BILA</name>
<dbReference type="Proteomes" id="UP000676336">
    <property type="component" value="Unassembled WGS sequence"/>
</dbReference>
<accession>A0A8S2Z2X4</accession>
<proteinExistence type="predicted"/>
<evidence type="ECO:0000313" key="1">
    <source>
        <dbReference type="EMBL" id="CAF4545622.1"/>
    </source>
</evidence>
<protein>
    <submittedName>
        <fullName evidence="2">Uncharacterized protein</fullName>
    </submittedName>
</protein>
<sequence>MKVKIEALHGQLQTATCNGNIREVLKIEEKLKLLR</sequence>
<gene>
    <name evidence="1" type="ORF">BYL167_LOCUS37886</name>
    <name evidence="2" type="ORF">SMN809_LOCUS38894</name>
</gene>
<evidence type="ECO:0000313" key="2">
    <source>
        <dbReference type="EMBL" id="CAF4596583.1"/>
    </source>
</evidence>
<dbReference type="AlphaFoldDB" id="A0A8S2Z2X4"/>
<dbReference type="Proteomes" id="UP000681967">
    <property type="component" value="Unassembled WGS sequence"/>
</dbReference>
<evidence type="ECO:0000313" key="3">
    <source>
        <dbReference type="Proteomes" id="UP000676336"/>
    </source>
</evidence>